<proteinExistence type="predicted"/>
<gene>
    <name evidence="1" type="ORF">UFOVP458_47</name>
</gene>
<dbReference type="EMBL" id="LR796437">
    <property type="protein sequence ID" value="CAB4144586.1"/>
    <property type="molecule type" value="Genomic_DNA"/>
</dbReference>
<name>A0A6J5MHN1_9CAUD</name>
<reference evidence="1" key="1">
    <citation type="submission" date="2020-04" db="EMBL/GenBank/DDBJ databases">
        <authorList>
            <person name="Chiriac C."/>
            <person name="Salcher M."/>
            <person name="Ghai R."/>
            <person name="Kavagutti S V."/>
        </authorList>
    </citation>
    <scope>NUCLEOTIDE SEQUENCE</scope>
</reference>
<protein>
    <submittedName>
        <fullName evidence="1">Uncharacterized protein</fullName>
    </submittedName>
</protein>
<sequence>MKNILFFLLIPFLALSQDVVSDTVYIQKQGNIYYIVTMTTFSDSTVTGNKQILGDSLTAINALVTDAERQSNTIAIHAKPLILKGKSVKRINYYNNLHLQISGKPVYTSTALRDSTAFLGDWTLVFNGENILGKVQLNNANRFIFNPDNGKVYSISTNLLLSTFTNQITFNFNGVKYDLYKFANGKFATVDNDVRLIKKE</sequence>
<evidence type="ECO:0000313" key="1">
    <source>
        <dbReference type="EMBL" id="CAB4144586.1"/>
    </source>
</evidence>
<organism evidence="1">
    <name type="scientific">uncultured Caudovirales phage</name>
    <dbReference type="NCBI Taxonomy" id="2100421"/>
    <lineage>
        <taxon>Viruses</taxon>
        <taxon>Duplodnaviria</taxon>
        <taxon>Heunggongvirae</taxon>
        <taxon>Uroviricota</taxon>
        <taxon>Caudoviricetes</taxon>
        <taxon>Peduoviridae</taxon>
        <taxon>Maltschvirus</taxon>
        <taxon>Maltschvirus maltsch</taxon>
    </lineage>
</organism>
<accession>A0A6J5MHN1</accession>